<keyword evidence="1" id="KW-1133">Transmembrane helix</keyword>
<dbReference type="AlphaFoldDB" id="A0A843TZA7"/>
<comment type="caution">
    <text evidence="2">The sequence shown here is derived from an EMBL/GenBank/DDBJ whole genome shotgun (WGS) entry which is preliminary data.</text>
</comment>
<gene>
    <name evidence="2" type="ORF">Taro_009057</name>
</gene>
<keyword evidence="1" id="KW-0472">Membrane</keyword>
<keyword evidence="1" id="KW-0812">Transmembrane</keyword>
<dbReference type="Proteomes" id="UP000652761">
    <property type="component" value="Unassembled WGS sequence"/>
</dbReference>
<organism evidence="2 3">
    <name type="scientific">Colocasia esculenta</name>
    <name type="common">Wild taro</name>
    <name type="synonym">Arum esculentum</name>
    <dbReference type="NCBI Taxonomy" id="4460"/>
    <lineage>
        <taxon>Eukaryota</taxon>
        <taxon>Viridiplantae</taxon>
        <taxon>Streptophyta</taxon>
        <taxon>Embryophyta</taxon>
        <taxon>Tracheophyta</taxon>
        <taxon>Spermatophyta</taxon>
        <taxon>Magnoliopsida</taxon>
        <taxon>Liliopsida</taxon>
        <taxon>Araceae</taxon>
        <taxon>Aroideae</taxon>
        <taxon>Colocasieae</taxon>
        <taxon>Colocasia</taxon>
    </lineage>
</organism>
<evidence type="ECO:0000256" key="1">
    <source>
        <dbReference type="SAM" id="Phobius"/>
    </source>
</evidence>
<dbReference type="EMBL" id="NMUH01000312">
    <property type="protein sequence ID" value="MQL76671.1"/>
    <property type="molecule type" value="Genomic_DNA"/>
</dbReference>
<feature type="transmembrane region" description="Helical" evidence="1">
    <location>
        <begin position="55"/>
        <end position="78"/>
    </location>
</feature>
<evidence type="ECO:0000313" key="2">
    <source>
        <dbReference type="EMBL" id="MQL76671.1"/>
    </source>
</evidence>
<accession>A0A843TZA7</accession>
<reference evidence="2" key="1">
    <citation type="submission" date="2017-07" db="EMBL/GenBank/DDBJ databases">
        <title>Taro Niue Genome Assembly and Annotation.</title>
        <authorList>
            <person name="Atibalentja N."/>
            <person name="Keating K."/>
            <person name="Fields C.J."/>
        </authorList>
    </citation>
    <scope>NUCLEOTIDE SEQUENCE</scope>
    <source>
        <strain evidence="2">Niue_2</strain>
        <tissue evidence="2">Leaf</tissue>
    </source>
</reference>
<sequence length="638" mass="68961">MRQSSVSWRACGSRVGRTLVLRRVLLSCPTRQSFVSLSLSALVPEPCSGARREAAAWPGFGVACVVCFYGVSVSPFAGMEAGARLVRRARGLRVPLLASSGGGLVLPRSASCLFWATVVLLQWFEVCILVGLHSDEVLPERLLVLLVEVLPRAASRYFGCRCSLSLCRYELSLFPVGLSLLQFAWALSVKVLCPWPCVWLPRWPACLVSHFQVSQPRWRDLCVPVCQYGLSRCHGALVGRVLVAVRRPVALRLLTRRGGPSHSGYPGYERARVGSPRERTLELRGKRGLDSGAESFVELSCLGLGRRGVRSAFLAQTRQSFVSLLLSALVPEPRSGARHEATAWPGCSVACVVCFCGGSVSPFAGVEAGARLVSRARGLRVPLLAASGGGLVAIVMTEFSSRRFRVFLVALDCTVVLAWLCLAPVGVAGLALGRSVLLVVSASVFSRLRGPILGCQPVMAPACVASRPGGVSRVRGGSAGSLPYFLQLGARRRGSSVSDGLRRRLWLRVVVSGSESECCELLYPSELRVVFCKSSGFVGGGATLGFPGEGSERSGRYSYAVSRMMTLHTPMGLDWSDERPGVIAMKHCSAVGGDRFGDFRRLRLFDVWIGVLPREEVVRSARNARATLLFTFLVFLVW</sequence>
<keyword evidence="3" id="KW-1185">Reference proteome</keyword>
<evidence type="ECO:0000313" key="3">
    <source>
        <dbReference type="Proteomes" id="UP000652761"/>
    </source>
</evidence>
<protein>
    <submittedName>
        <fullName evidence="2">Uncharacterized protein</fullName>
    </submittedName>
</protein>
<proteinExistence type="predicted"/>
<feature type="transmembrane region" description="Helical" evidence="1">
    <location>
        <begin position="416"/>
        <end position="440"/>
    </location>
</feature>
<name>A0A843TZA7_COLES</name>
<feature type="transmembrane region" description="Helical" evidence="1">
    <location>
        <begin position="379"/>
        <end position="396"/>
    </location>
</feature>